<evidence type="ECO:0000313" key="2">
    <source>
        <dbReference type="EMBL" id="CAI9088597.1"/>
    </source>
</evidence>
<dbReference type="PANTHER" id="PTHR32116:SF74">
    <property type="entry name" value="GALACTURONOSYLTRANSFERASE 10-RELATED"/>
    <property type="match status" value="1"/>
</dbReference>
<organism evidence="2 3">
    <name type="scientific">Oldenlandia corymbosa var. corymbosa</name>
    <dbReference type="NCBI Taxonomy" id="529605"/>
    <lineage>
        <taxon>Eukaryota</taxon>
        <taxon>Viridiplantae</taxon>
        <taxon>Streptophyta</taxon>
        <taxon>Embryophyta</taxon>
        <taxon>Tracheophyta</taxon>
        <taxon>Spermatophyta</taxon>
        <taxon>Magnoliopsida</taxon>
        <taxon>eudicotyledons</taxon>
        <taxon>Gunneridae</taxon>
        <taxon>Pentapetalae</taxon>
        <taxon>asterids</taxon>
        <taxon>lamiids</taxon>
        <taxon>Gentianales</taxon>
        <taxon>Rubiaceae</taxon>
        <taxon>Rubioideae</taxon>
        <taxon>Spermacoceae</taxon>
        <taxon>Hedyotis-Oldenlandia complex</taxon>
        <taxon>Oldenlandia</taxon>
    </lineage>
</organism>
<gene>
    <name evidence="2" type="ORF">OLC1_LOCUS1138</name>
</gene>
<accession>A0AAV1BZP2</accession>
<keyword evidence="1" id="KW-0472">Membrane</keyword>
<name>A0AAV1BZP2_OLDCO</name>
<dbReference type="PANTHER" id="PTHR32116">
    <property type="entry name" value="GALACTURONOSYLTRANSFERASE 4-RELATED"/>
    <property type="match status" value="1"/>
</dbReference>
<keyword evidence="1" id="KW-0812">Transmembrane</keyword>
<dbReference type="AlphaFoldDB" id="A0AAV1BZP2"/>
<proteinExistence type="predicted"/>
<evidence type="ECO:0000256" key="1">
    <source>
        <dbReference type="SAM" id="Phobius"/>
    </source>
</evidence>
<sequence length="207" mass="23507">MKRRRSFGSRTRLLTRRKHYPTLTLCCLTILTLFLILFLWFLSPKHPYPSFKPSILERTNSEKKLLESLNVTEEMLSPYSLARQMNDQISIAKGLIEIANERSDVRFAMDLTSQISHLQVILSDAAIRDHDGSQSTLAESKAAIQNMAFLLNEAQQLEYDAATTIVKLKDKIDNLELETRSINEKSSKYGQIAAEAIQGIFTVSVLD</sequence>
<dbReference type="Proteomes" id="UP001161247">
    <property type="component" value="Chromosome 1"/>
</dbReference>
<dbReference type="Pfam" id="PF25557">
    <property type="entry name" value="GAUT_1"/>
    <property type="match status" value="1"/>
</dbReference>
<feature type="transmembrane region" description="Helical" evidence="1">
    <location>
        <begin position="20"/>
        <end position="42"/>
    </location>
</feature>
<protein>
    <submittedName>
        <fullName evidence="2">OLC1v1022974C1</fullName>
    </submittedName>
</protein>
<keyword evidence="1" id="KW-1133">Transmembrane helix</keyword>
<dbReference type="InterPro" id="IPR029993">
    <property type="entry name" value="GAUT"/>
</dbReference>
<dbReference type="GO" id="GO:0047262">
    <property type="term" value="F:polygalacturonate 4-alpha-galacturonosyltransferase activity"/>
    <property type="evidence" value="ECO:0007669"/>
    <property type="project" value="InterPro"/>
</dbReference>
<dbReference type="EMBL" id="OX459118">
    <property type="protein sequence ID" value="CAI9088597.1"/>
    <property type="molecule type" value="Genomic_DNA"/>
</dbReference>
<evidence type="ECO:0000313" key="3">
    <source>
        <dbReference type="Proteomes" id="UP001161247"/>
    </source>
</evidence>
<reference evidence="2" key="1">
    <citation type="submission" date="2023-03" db="EMBL/GenBank/DDBJ databases">
        <authorList>
            <person name="Julca I."/>
        </authorList>
    </citation>
    <scope>NUCLEOTIDE SEQUENCE</scope>
</reference>
<keyword evidence="3" id="KW-1185">Reference proteome</keyword>